<sequence>MAEPPRKPVASSRDPRLAYRPITTATATTSHTKPTPPTSGGAPLDPTGYDYLTREEWTPRQAGAKSRRSPSEDESEPHKRQDLAKTPSPLRPEEGGGEEMASSSATTSSEDSSSESADSTPPSRSTSYVELESLCAATAATPEHHKTAAAECSGSAAAGRHDAAATTQGRITPPTTLLNVSFAEAAASPRASPTAWPRASPRPCTSAHGDLHAGPEHCDRPRQDTPKCANCGRDHAASSKKCPHFRKEARKRNVRVPPPPPGTERLPTRAVRRRTQAPQPPLGREPQILAAQSGHQEVPIETKANDLTERGAPLPTKRKHRGGKKHKKRSATATREARPVTAAREVATAPLPTPALRQMQKRSATARPPPPHPPTPHPLPTLRAKDAVRKTHIRNCGQSGIPP</sequence>
<gene>
    <name evidence="1" type="ORF">K1T71_002418</name>
</gene>
<evidence type="ECO:0000313" key="1">
    <source>
        <dbReference type="EMBL" id="KAJ0181696.1"/>
    </source>
</evidence>
<evidence type="ECO:0000313" key="2">
    <source>
        <dbReference type="Proteomes" id="UP000824533"/>
    </source>
</evidence>
<name>A0ACC1DDL0_9NEOP</name>
<accession>A0ACC1DDL0</accession>
<comment type="caution">
    <text evidence="1">The sequence shown here is derived from an EMBL/GenBank/DDBJ whole genome shotgun (WGS) entry which is preliminary data.</text>
</comment>
<proteinExistence type="predicted"/>
<reference evidence="1 2" key="1">
    <citation type="journal article" date="2021" name="Front. Genet.">
        <title>Chromosome-Level Genome Assembly Reveals Significant Gene Expansion in the Toll and IMD Signaling Pathways of Dendrolimus kikuchii.</title>
        <authorList>
            <person name="Zhou J."/>
            <person name="Wu P."/>
            <person name="Xiong Z."/>
            <person name="Liu N."/>
            <person name="Zhao N."/>
            <person name="Ji M."/>
            <person name="Qiu Y."/>
            <person name="Yang B."/>
        </authorList>
    </citation>
    <scope>NUCLEOTIDE SEQUENCE [LARGE SCALE GENOMIC DNA]</scope>
    <source>
        <strain evidence="1">Ann1</strain>
    </source>
</reference>
<dbReference type="Proteomes" id="UP000824533">
    <property type="component" value="Linkage Group LG04"/>
</dbReference>
<dbReference type="EMBL" id="CM034390">
    <property type="protein sequence ID" value="KAJ0181696.1"/>
    <property type="molecule type" value="Genomic_DNA"/>
</dbReference>
<organism evidence="1 2">
    <name type="scientific">Dendrolimus kikuchii</name>
    <dbReference type="NCBI Taxonomy" id="765133"/>
    <lineage>
        <taxon>Eukaryota</taxon>
        <taxon>Metazoa</taxon>
        <taxon>Ecdysozoa</taxon>
        <taxon>Arthropoda</taxon>
        <taxon>Hexapoda</taxon>
        <taxon>Insecta</taxon>
        <taxon>Pterygota</taxon>
        <taxon>Neoptera</taxon>
        <taxon>Endopterygota</taxon>
        <taxon>Lepidoptera</taxon>
        <taxon>Glossata</taxon>
        <taxon>Ditrysia</taxon>
        <taxon>Bombycoidea</taxon>
        <taxon>Lasiocampidae</taxon>
        <taxon>Dendrolimus</taxon>
    </lineage>
</organism>
<protein>
    <submittedName>
        <fullName evidence="1">Uncharacterized protein</fullName>
    </submittedName>
</protein>
<keyword evidence="2" id="KW-1185">Reference proteome</keyword>